<feature type="non-terminal residue" evidence="1">
    <location>
        <position position="53"/>
    </location>
</feature>
<name>A0A6J4R2M8_9ACTN</name>
<reference evidence="1" key="1">
    <citation type="submission" date="2020-02" db="EMBL/GenBank/DDBJ databases">
        <authorList>
            <person name="Meier V. D."/>
        </authorList>
    </citation>
    <scope>NUCLEOTIDE SEQUENCE</scope>
    <source>
        <strain evidence="1">AVDCRST_MAG28</strain>
    </source>
</reference>
<evidence type="ECO:0000313" key="1">
    <source>
        <dbReference type="EMBL" id="CAA9458163.1"/>
    </source>
</evidence>
<feature type="non-terminal residue" evidence="1">
    <location>
        <position position="1"/>
    </location>
</feature>
<protein>
    <submittedName>
        <fullName evidence="1">Uncharacterized protein</fullName>
    </submittedName>
</protein>
<gene>
    <name evidence="1" type="ORF">AVDCRST_MAG28-2804</name>
</gene>
<dbReference type="EMBL" id="CADCVE010000062">
    <property type="protein sequence ID" value="CAA9458163.1"/>
    <property type="molecule type" value="Genomic_DNA"/>
</dbReference>
<organism evidence="1">
    <name type="scientific">uncultured Rubrobacteraceae bacterium</name>
    <dbReference type="NCBI Taxonomy" id="349277"/>
    <lineage>
        <taxon>Bacteria</taxon>
        <taxon>Bacillati</taxon>
        <taxon>Actinomycetota</taxon>
        <taxon>Rubrobacteria</taxon>
        <taxon>Rubrobacterales</taxon>
        <taxon>Rubrobacteraceae</taxon>
        <taxon>environmental samples</taxon>
    </lineage>
</organism>
<dbReference type="AlphaFoldDB" id="A0A6J4R2M8"/>
<proteinExistence type="predicted"/>
<accession>A0A6J4R2M8</accession>
<sequence length="53" mass="5910">ACWSRGKVTRASMPFRASSQRGRTRLPGLLLLQLLTRYGSTASAIAPLYRYPL</sequence>